<keyword evidence="12" id="KW-1185">Reference proteome</keyword>
<dbReference type="GO" id="GO:0005789">
    <property type="term" value="C:endoplasmic reticulum membrane"/>
    <property type="evidence" value="ECO:0007669"/>
    <property type="project" value="UniProtKB-SubCell"/>
</dbReference>
<dbReference type="GO" id="GO:0006665">
    <property type="term" value="P:sphingolipid metabolic process"/>
    <property type="evidence" value="ECO:0007669"/>
    <property type="project" value="UniProtKB-UniRule"/>
</dbReference>
<feature type="transmembrane region" description="Helical" evidence="10">
    <location>
        <begin position="190"/>
        <end position="210"/>
    </location>
</feature>
<keyword evidence="7 10" id="KW-0445">Lipid transport</keyword>
<keyword evidence="8 10" id="KW-0443">Lipid metabolism</keyword>
<evidence type="ECO:0000256" key="9">
    <source>
        <dbReference type="ARBA" id="ARBA00023136"/>
    </source>
</evidence>
<sequence length="305" mass="33818">MRYICTSCTSPTSSLYKVYSTPGSIQLTTCKGCGNDVDPYIEREWLLVVMDCVLHRPEAFRHALYNREPFATICAQDVQQQSSNVDDCNKFDGLRQLLRYSFIAALIRTYLWHAATTGEENESGQHSTKLLVVLFQSLVGENIMAVATIVSASIIVKKSIKGRNSDSSRAAHKTKTECNDVSSAFFHSRIYLAVTVPSFFHLVTIFAIIWENSTTVCLLGTLFVLSLQRIGVATVVDEQLRREMDTKTVLTQDVSLRLKQSIPLVVGIAVRALCTHIASNFIGNDSLKCIGIPLQQSSFGSFCIS</sequence>
<accession>A0AAD9D468</accession>
<evidence type="ECO:0000256" key="7">
    <source>
        <dbReference type="ARBA" id="ARBA00023055"/>
    </source>
</evidence>
<dbReference type="PANTHER" id="PTHR14467">
    <property type="entry name" value="ARV1"/>
    <property type="match status" value="1"/>
</dbReference>
<dbReference type="Proteomes" id="UP001224775">
    <property type="component" value="Unassembled WGS sequence"/>
</dbReference>
<comment type="caution">
    <text evidence="11">The sequence shown here is derived from an EMBL/GenBank/DDBJ whole genome shotgun (WGS) entry which is preliminary data.</text>
</comment>
<dbReference type="EMBL" id="JATAAI010000066">
    <property type="protein sequence ID" value="KAK1732448.1"/>
    <property type="molecule type" value="Genomic_DNA"/>
</dbReference>
<comment type="function">
    <text evidence="10">Regulates also the sphingolipid metabolism.</text>
</comment>
<evidence type="ECO:0000256" key="8">
    <source>
        <dbReference type="ARBA" id="ARBA00023098"/>
    </source>
</evidence>
<evidence type="ECO:0000256" key="3">
    <source>
        <dbReference type="ARBA" id="ARBA00022448"/>
    </source>
</evidence>
<dbReference type="Pfam" id="PF04161">
    <property type="entry name" value="Arv1"/>
    <property type="match status" value="1"/>
</dbReference>
<dbReference type="AlphaFoldDB" id="A0AAD9D468"/>
<name>A0AAD9D468_9STRA</name>
<dbReference type="GO" id="GO:0032541">
    <property type="term" value="C:cortical endoplasmic reticulum"/>
    <property type="evidence" value="ECO:0007669"/>
    <property type="project" value="TreeGrafter"/>
</dbReference>
<keyword evidence="5 10" id="KW-0256">Endoplasmic reticulum</keyword>
<comment type="subcellular location">
    <subcellularLocation>
        <location evidence="1 10">Endoplasmic reticulum membrane</location>
        <topology evidence="1 10">Multi-pass membrane protein</topology>
    </subcellularLocation>
</comment>
<evidence type="ECO:0000313" key="12">
    <source>
        <dbReference type="Proteomes" id="UP001224775"/>
    </source>
</evidence>
<proteinExistence type="inferred from homology"/>
<evidence type="ECO:0000313" key="11">
    <source>
        <dbReference type="EMBL" id="KAK1732448.1"/>
    </source>
</evidence>
<keyword evidence="10" id="KW-0746">Sphingolipid metabolism</keyword>
<evidence type="ECO:0000256" key="6">
    <source>
        <dbReference type="ARBA" id="ARBA00022989"/>
    </source>
</evidence>
<evidence type="ECO:0000256" key="5">
    <source>
        <dbReference type="ARBA" id="ARBA00022824"/>
    </source>
</evidence>
<dbReference type="InterPro" id="IPR007290">
    <property type="entry name" value="Arv1"/>
</dbReference>
<dbReference type="GO" id="GO:0016125">
    <property type="term" value="P:sterol metabolic process"/>
    <property type="evidence" value="ECO:0007669"/>
    <property type="project" value="UniProtKB-UniRule"/>
</dbReference>
<organism evidence="11 12">
    <name type="scientific">Skeletonema marinoi</name>
    <dbReference type="NCBI Taxonomy" id="267567"/>
    <lineage>
        <taxon>Eukaryota</taxon>
        <taxon>Sar</taxon>
        <taxon>Stramenopiles</taxon>
        <taxon>Ochrophyta</taxon>
        <taxon>Bacillariophyta</taxon>
        <taxon>Coscinodiscophyceae</taxon>
        <taxon>Thalassiosirophycidae</taxon>
        <taxon>Thalassiosirales</taxon>
        <taxon>Skeletonemataceae</taxon>
        <taxon>Skeletonema</taxon>
        <taxon>Skeletonema marinoi-dohrnii complex</taxon>
    </lineage>
</organism>
<dbReference type="GO" id="GO:0005794">
    <property type="term" value="C:Golgi apparatus"/>
    <property type="evidence" value="ECO:0007669"/>
    <property type="project" value="TreeGrafter"/>
</dbReference>
<feature type="transmembrane region" description="Helical" evidence="10">
    <location>
        <begin position="97"/>
        <end position="115"/>
    </location>
</feature>
<protein>
    <recommendedName>
        <fullName evidence="10">Protein ARV</fullName>
    </recommendedName>
</protein>
<dbReference type="PANTHER" id="PTHR14467:SF0">
    <property type="entry name" value="PROTEIN ARV1"/>
    <property type="match status" value="1"/>
</dbReference>
<evidence type="ECO:0000256" key="2">
    <source>
        <dbReference type="ARBA" id="ARBA00009187"/>
    </source>
</evidence>
<keyword evidence="4 10" id="KW-0812">Transmembrane</keyword>
<keyword evidence="9 10" id="KW-0472">Membrane</keyword>
<gene>
    <name evidence="11" type="ORF">QTG54_016842</name>
</gene>
<evidence type="ECO:0000256" key="4">
    <source>
        <dbReference type="ARBA" id="ARBA00022692"/>
    </source>
</evidence>
<comment type="similarity">
    <text evidence="2 10">Belongs to the ARV1 family.</text>
</comment>
<feature type="transmembrane region" description="Helical" evidence="10">
    <location>
        <begin position="135"/>
        <end position="156"/>
    </location>
</feature>
<feature type="transmembrane region" description="Helical" evidence="10">
    <location>
        <begin position="216"/>
        <end position="236"/>
    </location>
</feature>
<dbReference type="GO" id="GO:0032366">
    <property type="term" value="P:intracellular sterol transport"/>
    <property type="evidence" value="ECO:0007669"/>
    <property type="project" value="UniProtKB-UniRule"/>
</dbReference>
<comment type="function">
    <text evidence="10">Mediator of sterol homeostasis involved in sterol uptake, trafficking and distribution into membranes.</text>
</comment>
<reference evidence="11" key="1">
    <citation type="submission" date="2023-06" db="EMBL/GenBank/DDBJ databases">
        <title>Survivors Of The Sea: Transcriptome response of Skeletonema marinoi to long-term dormancy.</title>
        <authorList>
            <person name="Pinder M.I.M."/>
            <person name="Kourtchenko O."/>
            <person name="Robertson E.K."/>
            <person name="Larsson T."/>
            <person name="Maumus F."/>
            <person name="Osuna-Cruz C.M."/>
            <person name="Vancaester E."/>
            <person name="Stenow R."/>
            <person name="Vandepoele K."/>
            <person name="Ploug H."/>
            <person name="Bruchert V."/>
            <person name="Godhe A."/>
            <person name="Topel M."/>
        </authorList>
    </citation>
    <scope>NUCLEOTIDE SEQUENCE</scope>
    <source>
        <strain evidence="11">R05AC</strain>
    </source>
</reference>
<keyword evidence="3 10" id="KW-0813">Transport</keyword>
<keyword evidence="6 10" id="KW-1133">Transmembrane helix</keyword>
<evidence type="ECO:0000256" key="1">
    <source>
        <dbReference type="ARBA" id="ARBA00004477"/>
    </source>
</evidence>
<dbReference type="GO" id="GO:0097036">
    <property type="term" value="P:regulation of plasma membrane sterol distribution"/>
    <property type="evidence" value="ECO:0007669"/>
    <property type="project" value="UniProtKB-UniRule"/>
</dbReference>
<evidence type="ECO:0000256" key="10">
    <source>
        <dbReference type="RuleBase" id="RU368065"/>
    </source>
</evidence>